<keyword evidence="10" id="KW-1185">Reference proteome</keyword>
<dbReference type="PRINTS" id="PR00385">
    <property type="entry name" value="P450"/>
</dbReference>
<evidence type="ECO:0000256" key="3">
    <source>
        <dbReference type="ARBA" id="ARBA00022723"/>
    </source>
</evidence>
<gene>
    <name evidence="9" type="ORF">GCM10009801_63010</name>
</gene>
<feature type="region of interest" description="Disordered" evidence="8">
    <location>
        <begin position="441"/>
        <end position="475"/>
    </location>
</feature>
<comment type="caution">
    <text evidence="9">The sequence shown here is derived from an EMBL/GenBank/DDBJ whole genome shotgun (WGS) entry which is preliminary data.</text>
</comment>
<proteinExistence type="inferred from homology"/>
<feature type="compositionally biased region" description="Basic and acidic residues" evidence="8">
    <location>
        <begin position="464"/>
        <end position="475"/>
    </location>
</feature>
<dbReference type="SUPFAM" id="SSF48264">
    <property type="entry name" value="Cytochrome P450"/>
    <property type="match status" value="1"/>
</dbReference>
<evidence type="ECO:0000256" key="4">
    <source>
        <dbReference type="ARBA" id="ARBA00023002"/>
    </source>
</evidence>
<dbReference type="Proteomes" id="UP001500016">
    <property type="component" value="Unassembled WGS sequence"/>
</dbReference>
<organism evidence="9 10">
    <name type="scientific">Streptomyces albiaxialis</name>
    <dbReference type="NCBI Taxonomy" id="329523"/>
    <lineage>
        <taxon>Bacteria</taxon>
        <taxon>Bacillati</taxon>
        <taxon>Actinomycetota</taxon>
        <taxon>Actinomycetes</taxon>
        <taxon>Kitasatosporales</taxon>
        <taxon>Streptomycetaceae</taxon>
        <taxon>Streptomyces</taxon>
    </lineage>
</organism>
<dbReference type="EMBL" id="BAAAPE010000015">
    <property type="protein sequence ID" value="GAA2094684.1"/>
    <property type="molecule type" value="Genomic_DNA"/>
</dbReference>
<dbReference type="Pfam" id="PF00067">
    <property type="entry name" value="p450"/>
    <property type="match status" value="1"/>
</dbReference>
<evidence type="ECO:0000313" key="10">
    <source>
        <dbReference type="Proteomes" id="UP001500016"/>
    </source>
</evidence>
<protein>
    <submittedName>
        <fullName evidence="9">Cytochrome P450</fullName>
    </submittedName>
</protein>
<dbReference type="PRINTS" id="PR00465">
    <property type="entry name" value="EP450IV"/>
</dbReference>
<dbReference type="PANTHER" id="PTHR24291:SF50">
    <property type="entry name" value="BIFUNCTIONAL ALBAFLAVENONE MONOOXYGENASE_TERPENE SYNTHASE"/>
    <property type="match status" value="1"/>
</dbReference>
<keyword evidence="2 7" id="KW-0349">Heme</keyword>
<comment type="similarity">
    <text evidence="1 7">Belongs to the cytochrome P450 family.</text>
</comment>
<evidence type="ECO:0000256" key="5">
    <source>
        <dbReference type="ARBA" id="ARBA00023004"/>
    </source>
</evidence>
<evidence type="ECO:0000256" key="7">
    <source>
        <dbReference type="RuleBase" id="RU000461"/>
    </source>
</evidence>
<name>A0ABN2WL05_9ACTN</name>
<dbReference type="Gene3D" id="1.10.630.10">
    <property type="entry name" value="Cytochrome P450"/>
    <property type="match status" value="1"/>
</dbReference>
<dbReference type="InterPro" id="IPR036396">
    <property type="entry name" value="Cyt_P450_sf"/>
</dbReference>
<keyword evidence="6 7" id="KW-0503">Monooxygenase</keyword>
<evidence type="ECO:0000256" key="1">
    <source>
        <dbReference type="ARBA" id="ARBA00010617"/>
    </source>
</evidence>
<sequence>MSRSQTPPTALSDIPARTGVAPGALPLVGHAWHLRTRPLEFLASLPEHGDLVEIRLGPSRAYVVCEPELLRHVLADSRTFDKGGPFFDKARALFGDSLAMARWAEHRWQRRQMQPAFHAARLAEYAGVMGEETARMTAAWRPGHAVGIVDELNALALRIVTRCVLSAAAEDRAVAEFQRSLPVAVEGIYRRTLTPVPLLHALPTPGNLAYRRAVSRIREVTEAAVAGRRAYEGATGAVGATGAEDGSLLPLLLAARRGGDDGEPLSDAEIRDQLIVTVGAGSDTTANALAFAYWLLSRHPEAERRLHAELDEVLAGRPAHFDDLDSLPHTRNVITEVLRLYPPGWFFTRATTADTELAGRRLRSGTTVLYSPYVLHRNPGLFPEPERFDPDRWAPDREREAPRGALVPFGGGSRKCVGEHFALTEMVLALAGVSARWRLRPTSGTSLTPRPLGTLGPGPLRMIPEPREGAPRTAP</sequence>
<dbReference type="PROSITE" id="PS00086">
    <property type="entry name" value="CYTOCHROME_P450"/>
    <property type="match status" value="1"/>
</dbReference>
<dbReference type="RefSeq" id="WP_344533015.1">
    <property type="nucleotide sequence ID" value="NZ_BAAAPE010000015.1"/>
</dbReference>
<evidence type="ECO:0000256" key="8">
    <source>
        <dbReference type="SAM" id="MobiDB-lite"/>
    </source>
</evidence>
<reference evidence="9 10" key="1">
    <citation type="journal article" date="2019" name="Int. J. Syst. Evol. Microbiol.">
        <title>The Global Catalogue of Microorganisms (GCM) 10K type strain sequencing project: providing services to taxonomists for standard genome sequencing and annotation.</title>
        <authorList>
            <consortium name="The Broad Institute Genomics Platform"/>
            <consortium name="The Broad Institute Genome Sequencing Center for Infectious Disease"/>
            <person name="Wu L."/>
            <person name="Ma J."/>
        </authorList>
    </citation>
    <scope>NUCLEOTIDE SEQUENCE [LARGE SCALE GENOMIC DNA]</scope>
    <source>
        <strain evidence="9 10">JCM 15478</strain>
    </source>
</reference>
<dbReference type="InterPro" id="IPR050196">
    <property type="entry name" value="Cytochrome_P450_Monoox"/>
</dbReference>
<dbReference type="InterPro" id="IPR017972">
    <property type="entry name" value="Cyt_P450_CS"/>
</dbReference>
<evidence type="ECO:0000256" key="2">
    <source>
        <dbReference type="ARBA" id="ARBA00022617"/>
    </source>
</evidence>
<keyword evidence="3 7" id="KW-0479">Metal-binding</keyword>
<keyword evidence="5 7" id="KW-0408">Iron</keyword>
<dbReference type="InterPro" id="IPR002403">
    <property type="entry name" value="Cyt_P450_E_grp-IV"/>
</dbReference>
<feature type="compositionally biased region" description="Low complexity" evidence="8">
    <location>
        <begin position="444"/>
        <end position="461"/>
    </location>
</feature>
<evidence type="ECO:0000313" key="9">
    <source>
        <dbReference type="EMBL" id="GAA2094684.1"/>
    </source>
</evidence>
<keyword evidence="4 7" id="KW-0560">Oxidoreductase</keyword>
<dbReference type="PANTHER" id="PTHR24291">
    <property type="entry name" value="CYTOCHROME P450 FAMILY 4"/>
    <property type="match status" value="1"/>
</dbReference>
<accession>A0ABN2WL05</accession>
<dbReference type="CDD" id="cd11049">
    <property type="entry name" value="CYP170A1-like"/>
    <property type="match status" value="1"/>
</dbReference>
<dbReference type="InterPro" id="IPR001128">
    <property type="entry name" value="Cyt_P450"/>
</dbReference>
<evidence type="ECO:0000256" key="6">
    <source>
        <dbReference type="ARBA" id="ARBA00023033"/>
    </source>
</evidence>